<dbReference type="PANTHER" id="PTHR37944:SF1">
    <property type="entry name" value="PORIN B"/>
    <property type="match status" value="1"/>
</dbReference>
<name>A0A2N3PXG9_9PROT</name>
<evidence type="ECO:0000256" key="1">
    <source>
        <dbReference type="ARBA" id="ARBA00008769"/>
    </source>
</evidence>
<dbReference type="GO" id="GO:0016020">
    <property type="term" value="C:membrane"/>
    <property type="evidence" value="ECO:0007669"/>
    <property type="project" value="InterPro"/>
</dbReference>
<comment type="caution">
    <text evidence="3">The sequence shown here is derived from an EMBL/GenBank/DDBJ whole genome shotgun (WGS) entry which is preliminary data.</text>
</comment>
<dbReference type="Gene3D" id="2.40.160.180">
    <property type="entry name" value="Carbohydrate-selective porin OprB"/>
    <property type="match status" value="1"/>
</dbReference>
<dbReference type="OrthoDB" id="177316at2"/>
<sequence>MSKYPLIPAALAAGSLIFGANAFAQTTDANRSPGQVLFDNGVSLSVNYTGEAATNPSGGIRQSTDYAGQIYFGADFDFAKIAGLDGTSAHVAMTQRHGRNLASDAIGNNTSVQEIYGTQNLHLAELTVEQKLFDGRLDVTAGRTVANVAFLNSPIYCNFQSNSTCGNPTFIFKDSNFTYFPASSWGGDAKALLTDKIYLHAGAYEVNPHDKTSATHGFDFGTDNATGTTIPFELGYETSFANDSLPRHYQIGGWYDDSDYADPLLDAAGNTALLSGKPYATNHGRSGGFFRFDQMIWRPDSASKRGLTLFGIVMTRVSGRVSEERFYELGLLQTGTFAGRDEDTLGFMVNDQQFSDSTLAGIRAARQSAGGSGSIPKHEVMMELAYGAQVTSAIRFSPNLQYIINPDQTAEPFRTKNIPDAFVVGFKFTVDLAKIAGLAPPSF</sequence>
<dbReference type="EMBL" id="PIUM01000006">
    <property type="protein sequence ID" value="PKU25071.1"/>
    <property type="molecule type" value="Genomic_DNA"/>
</dbReference>
<dbReference type="Pfam" id="PF04966">
    <property type="entry name" value="OprB"/>
    <property type="match status" value="1"/>
</dbReference>
<dbReference type="InterPro" id="IPR038673">
    <property type="entry name" value="OprB_sf"/>
</dbReference>
<evidence type="ECO:0000256" key="2">
    <source>
        <dbReference type="RuleBase" id="RU363072"/>
    </source>
</evidence>
<dbReference type="InterPro" id="IPR007049">
    <property type="entry name" value="Carb-sel_porin_OprB"/>
</dbReference>
<dbReference type="PANTHER" id="PTHR37944">
    <property type="entry name" value="PORIN B"/>
    <property type="match status" value="1"/>
</dbReference>
<accession>A0A2N3PXG9</accession>
<dbReference type="GO" id="GO:0015288">
    <property type="term" value="F:porin activity"/>
    <property type="evidence" value="ECO:0007669"/>
    <property type="project" value="InterPro"/>
</dbReference>
<feature type="chain" id="PRO_5014489415" evidence="2">
    <location>
        <begin position="25"/>
        <end position="443"/>
    </location>
</feature>
<feature type="signal peptide" evidence="2">
    <location>
        <begin position="1"/>
        <end position="24"/>
    </location>
</feature>
<proteinExistence type="inferred from homology"/>
<reference evidence="4" key="1">
    <citation type="submission" date="2017-12" db="EMBL/GenBank/DDBJ databases">
        <title>Draft genome sequence of Telmatospirillum siberiense 26-4b1T, an acidotolerant peatland alphaproteobacterium potentially involved in sulfur cycling.</title>
        <authorList>
            <person name="Hausmann B."/>
            <person name="Pjevac P."/>
            <person name="Schreck K."/>
            <person name="Herbold C.W."/>
            <person name="Daims H."/>
            <person name="Wagner M."/>
            <person name="Pester M."/>
            <person name="Loy A."/>
        </authorList>
    </citation>
    <scope>NUCLEOTIDE SEQUENCE [LARGE SCALE GENOMIC DNA]</scope>
    <source>
        <strain evidence="4">26-4b1</strain>
    </source>
</reference>
<dbReference type="Proteomes" id="UP000233293">
    <property type="component" value="Unassembled WGS sequence"/>
</dbReference>
<dbReference type="GO" id="GO:0008643">
    <property type="term" value="P:carbohydrate transport"/>
    <property type="evidence" value="ECO:0007669"/>
    <property type="project" value="InterPro"/>
</dbReference>
<evidence type="ECO:0000313" key="4">
    <source>
        <dbReference type="Proteomes" id="UP000233293"/>
    </source>
</evidence>
<gene>
    <name evidence="3" type="ORF">CWS72_07620</name>
</gene>
<dbReference type="AlphaFoldDB" id="A0A2N3PXG9"/>
<evidence type="ECO:0000313" key="3">
    <source>
        <dbReference type="EMBL" id="PKU25071.1"/>
    </source>
</evidence>
<dbReference type="RefSeq" id="WP_101249998.1">
    <property type="nucleotide sequence ID" value="NZ_PIUM01000006.1"/>
</dbReference>
<dbReference type="InterPro" id="IPR052932">
    <property type="entry name" value="OprB_Porin"/>
</dbReference>
<protein>
    <submittedName>
        <fullName evidence="3">Carbohydrate porin</fullName>
    </submittedName>
</protein>
<organism evidence="3 4">
    <name type="scientific">Telmatospirillum siberiense</name>
    <dbReference type="NCBI Taxonomy" id="382514"/>
    <lineage>
        <taxon>Bacteria</taxon>
        <taxon>Pseudomonadati</taxon>
        <taxon>Pseudomonadota</taxon>
        <taxon>Alphaproteobacteria</taxon>
        <taxon>Rhodospirillales</taxon>
        <taxon>Rhodospirillaceae</taxon>
        <taxon>Telmatospirillum</taxon>
    </lineage>
</organism>
<keyword evidence="2" id="KW-0732">Signal</keyword>
<comment type="similarity">
    <text evidence="1 2">Belongs to the OprB family.</text>
</comment>
<keyword evidence="4" id="KW-1185">Reference proteome</keyword>